<evidence type="ECO:0000313" key="2">
    <source>
        <dbReference type="EMBL" id="KAK1299575.1"/>
    </source>
</evidence>
<proteinExistence type="predicted"/>
<dbReference type="EMBL" id="JAUJYO010000013">
    <property type="protein sequence ID" value="KAK1299575.1"/>
    <property type="molecule type" value="Genomic_DNA"/>
</dbReference>
<dbReference type="PANTHER" id="PTHR46328">
    <property type="entry name" value="FAR-RED IMPAIRED RESPONSIVE (FAR1) FAMILY PROTEIN-RELATED"/>
    <property type="match status" value="1"/>
</dbReference>
<dbReference type="AlphaFoldDB" id="A0AAV9DEF5"/>
<comment type="caution">
    <text evidence="2">The sequence shown here is derived from an EMBL/GenBank/DDBJ whole genome shotgun (WGS) entry which is preliminary data.</text>
</comment>
<dbReference type="PANTHER" id="PTHR46328:SF27">
    <property type="entry name" value="OS12G0287500 PROTEIN"/>
    <property type="match status" value="1"/>
</dbReference>
<feature type="region of interest" description="Disordered" evidence="1">
    <location>
        <begin position="233"/>
        <end position="260"/>
    </location>
</feature>
<dbReference type="Proteomes" id="UP001180020">
    <property type="component" value="Unassembled WGS sequence"/>
</dbReference>
<feature type="region of interest" description="Disordered" evidence="1">
    <location>
        <begin position="75"/>
        <end position="94"/>
    </location>
</feature>
<evidence type="ECO:0000313" key="3">
    <source>
        <dbReference type="Proteomes" id="UP001180020"/>
    </source>
</evidence>
<reference evidence="2" key="1">
    <citation type="journal article" date="2023" name="Nat. Commun.">
        <title>Diploid and tetraploid genomes of Acorus and the evolution of monocots.</title>
        <authorList>
            <person name="Ma L."/>
            <person name="Liu K.W."/>
            <person name="Li Z."/>
            <person name="Hsiao Y.Y."/>
            <person name="Qi Y."/>
            <person name="Fu T."/>
            <person name="Tang G.D."/>
            <person name="Zhang D."/>
            <person name="Sun W.H."/>
            <person name="Liu D.K."/>
            <person name="Li Y."/>
            <person name="Chen G.Z."/>
            <person name="Liu X.D."/>
            <person name="Liao X.Y."/>
            <person name="Jiang Y.T."/>
            <person name="Yu X."/>
            <person name="Hao Y."/>
            <person name="Huang J."/>
            <person name="Zhao X.W."/>
            <person name="Ke S."/>
            <person name="Chen Y.Y."/>
            <person name="Wu W.L."/>
            <person name="Hsu J.L."/>
            <person name="Lin Y.F."/>
            <person name="Huang M.D."/>
            <person name="Li C.Y."/>
            <person name="Huang L."/>
            <person name="Wang Z.W."/>
            <person name="Zhao X."/>
            <person name="Zhong W.Y."/>
            <person name="Peng D.H."/>
            <person name="Ahmad S."/>
            <person name="Lan S."/>
            <person name="Zhang J.S."/>
            <person name="Tsai W.C."/>
            <person name="Van de Peer Y."/>
            <person name="Liu Z.J."/>
        </authorList>
    </citation>
    <scope>NUCLEOTIDE SEQUENCE</scope>
    <source>
        <strain evidence="2">CP</strain>
    </source>
</reference>
<accession>A0AAV9DEF5</accession>
<name>A0AAV9DEF5_ACOCL</name>
<keyword evidence="3" id="KW-1185">Reference proteome</keyword>
<protein>
    <recommendedName>
        <fullName evidence="4">FAR1 domain-containing protein</fullName>
    </recommendedName>
</protein>
<evidence type="ECO:0008006" key="4">
    <source>
        <dbReference type="Google" id="ProtNLM"/>
    </source>
</evidence>
<reference evidence="2" key="2">
    <citation type="submission" date="2023-06" db="EMBL/GenBank/DDBJ databases">
        <authorList>
            <person name="Ma L."/>
            <person name="Liu K.-W."/>
            <person name="Li Z."/>
            <person name="Hsiao Y.-Y."/>
            <person name="Qi Y."/>
            <person name="Fu T."/>
            <person name="Tang G."/>
            <person name="Zhang D."/>
            <person name="Sun W.-H."/>
            <person name="Liu D.-K."/>
            <person name="Li Y."/>
            <person name="Chen G.-Z."/>
            <person name="Liu X.-D."/>
            <person name="Liao X.-Y."/>
            <person name="Jiang Y.-T."/>
            <person name="Yu X."/>
            <person name="Hao Y."/>
            <person name="Huang J."/>
            <person name="Zhao X.-W."/>
            <person name="Ke S."/>
            <person name="Chen Y.-Y."/>
            <person name="Wu W.-L."/>
            <person name="Hsu J.-L."/>
            <person name="Lin Y.-F."/>
            <person name="Huang M.-D."/>
            <person name="Li C.-Y."/>
            <person name="Huang L."/>
            <person name="Wang Z.-W."/>
            <person name="Zhao X."/>
            <person name="Zhong W.-Y."/>
            <person name="Peng D.-H."/>
            <person name="Ahmad S."/>
            <person name="Lan S."/>
            <person name="Zhang J.-S."/>
            <person name="Tsai W.-C."/>
            <person name="Van De Peer Y."/>
            <person name="Liu Z.-J."/>
        </authorList>
    </citation>
    <scope>NUCLEOTIDE SEQUENCE</scope>
    <source>
        <strain evidence="2">CP</strain>
        <tissue evidence="2">Leaves</tissue>
    </source>
</reference>
<sequence length="332" mass="37666">MEMNDLKHIGVSVEAEPQAAVNRDEEAEYIRHYEANEELIIGMEFNSIDEAFSQYKAFAFRCGFGIMRSGRRFTPDGGKLRKKKDESSTMTSVSQTRYKPTCKTNCKAMMQIRTFGDEKWDELRQLIQLNHACIGDKNDCKTYEVIEIVKTNHGENKRLRFDVLYKGATEEELKAKTTNHIWTLIDTSLPYQPNTTAQSTNRASNIINNEKVRPSQPNSNAAIVLPACPPATSRTQSFVPQQPPQRKYTVIPPPSTYESPVPETIEPVEFPKQDCDDDEEFLAGELAELFYPSPIQPESIIQSIQPIKSEFVSTYSRSNHINARRTYPGGLG</sequence>
<gene>
    <name evidence="2" type="ORF">QJS10_CPB13g01090</name>
</gene>
<organism evidence="2 3">
    <name type="scientific">Acorus calamus</name>
    <name type="common">Sweet flag</name>
    <dbReference type="NCBI Taxonomy" id="4465"/>
    <lineage>
        <taxon>Eukaryota</taxon>
        <taxon>Viridiplantae</taxon>
        <taxon>Streptophyta</taxon>
        <taxon>Embryophyta</taxon>
        <taxon>Tracheophyta</taxon>
        <taxon>Spermatophyta</taxon>
        <taxon>Magnoliopsida</taxon>
        <taxon>Liliopsida</taxon>
        <taxon>Acoraceae</taxon>
        <taxon>Acorus</taxon>
    </lineage>
</organism>
<evidence type="ECO:0000256" key="1">
    <source>
        <dbReference type="SAM" id="MobiDB-lite"/>
    </source>
</evidence>